<dbReference type="Pfam" id="PF09282">
    <property type="entry name" value="Mago-bind"/>
    <property type="match status" value="1"/>
</dbReference>
<dbReference type="SUPFAM" id="SSF101931">
    <property type="entry name" value="Pym (Within the bgcn gene intron protein, WIBG), N-terminal domain"/>
    <property type="match status" value="1"/>
</dbReference>
<accession>A0ABP1QN85</accession>
<evidence type="ECO:0000259" key="4">
    <source>
        <dbReference type="SMART" id="SM01273"/>
    </source>
</evidence>
<feature type="region of interest" description="Disordered" evidence="3">
    <location>
        <begin position="1"/>
        <end position="31"/>
    </location>
</feature>
<dbReference type="SMART" id="SM01273">
    <property type="entry name" value="Mago-bind"/>
    <property type="match status" value="1"/>
</dbReference>
<feature type="compositionally biased region" description="Polar residues" evidence="3">
    <location>
        <begin position="131"/>
        <end position="143"/>
    </location>
</feature>
<dbReference type="InterPro" id="IPR015362">
    <property type="entry name" value="WIBG_mago-bd"/>
</dbReference>
<evidence type="ECO:0000256" key="2">
    <source>
        <dbReference type="ARBA" id="ARBA00018898"/>
    </source>
</evidence>
<proteinExistence type="inferred from homology"/>
<feature type="compositionally biased region" description="Low complexity" evidence="3">
    <location>
        <begin position="145"/>
        <end position="158"/>
    </location>
</feature>
<dbReference type="PANTHER" id="PTHR22959:SF0">
    <property type="entry name" value="PARTNER OF Y14 AND MAGO"/>
    <property type="match status" value="1"/>
</dbReference>
<dbReference type="EMBL" id="CAXLJM020000041">
    <property type="protein sequence ID" value="CAL8109380.1"/>
    <property type="molecule type" value="Genomic_DNA"/>
</dbReference>
<reference evidence="5 6" key="1">
    <citation type="submission" date="2024-08" db="EMBL/GenBank/DDBJ databases">
        <authorList>
            <person name="Cucini C."/>
            <person name="Frati F."/>
        </authorList>
    </citation>
    <scope>NUCLEOTIDE SEQUENCE [LARGE SCALE GENOMIC DNA]</scope>
</reference>
<evidence type="ECO:0000313" key="6">
    <source>
        <dbReference type="Proteomes" id="UP001642540"/>
    </source>
</evidence>
<dbReference type="InterPro" id="IPR036348">
    <property type="entry name" value="WIBG_N_sf"/>
</dbReference>
<dbReference type="InterPro" id="IPR039333">
    <property type="entry name" value="PYM1"/>
</dbReference>
<evidence type="ECO:0000256" key="1">
    <source>
        <dbReference type="ARBA" id="ARBA00009394"/>
    </source>
</evidence>
<comment type="caution">
    <text evidence="5">The sequence shown here is derived from an EMBL/GenBank/DDBJ whole genome shotgun (WGS) entry which is preliminary data.</text>
</comment>
<comment type="similarity">
    <text evidence="1">Belongs to the pym family.</text>
</comment>
<protein>
    <recommendedName>
        <fullName evidence="2">Partner of Y14 and mago</fullName>
    </recommendedName>
</protein>
<feature type="domain" description="WIBG Mago-binding" evidence="4">
    <location>
        <begin position="12"/>
        <end position="38"/>
    </location>
</feature>
<dbReference type="PANTHER" id="PTHR22959">
    <property type="entry name" value="PYM PROTEIN"/>
    <property type="match status" value="1"/>
</dbReference>
<organism evidence="5 6">
    <name type="scientific">Orchesella dallaii</name>
    <dbReference type="NCBI Taxonomy" id="48710"/>
    <lineage>
        <taxon>Eukaryota</taxon>
        <taxon>Metazoa</taxon>
        <taxon>Ecdysozoa</taxon>
        <taxon>Arthropoda</taxon>
        <taxon>Hexapoda</taxon>
        <taxon>Collembola</taxon>
        <taxon>Entomobryomorpha</taxon>
        <taxon>Entomobryoidea</taxon>
        <taxon>Orchesellidae</taxon>
        <taxon>Orchesellinae</taxon>
        <taxon>Orchesella</taxon>
    </lineage>
</organism>
<keyword evidence="6" id="KW-1185">Reference proteome</keyword>
<evidence type="ECO:0000313" key="5">
    <source>
        <dbReference type="EMBL" id="CAL8109380.1"/>
    </source>
</evidence>
<feature type="region of interest" description="Disordered" evidence="3">
    <location>
        <begin position="107"/>
        <end position="171"/>
    </location>
</feature>
<dbReference type="Proteomes" id="UP001642540">
    <property type="component" value="Unassembled WGS sequence"/>
</dbReference>
<sequence>MSSLNVIKDEAGQTFIPSSQRPDGTWRKPIRVRDGYVPQEEQPVYVSKGKQFAQQRSQCPVGMSVSDVQKFKASSNSSSNAGGGMTVGYFEVGNYEQTPTIPGLNFIATSEVDKPKSKSKKSKSKSKSESNDGNSTTGNQAVGNSAATTVHSASTASSNQQTDPTKRLRNLKKRLKEIEALEQRIASGELTSPEKEQLEKIQRKDEVLDDIDELEELVGRLTV</sequence>
<name>A0ABP1QN85_9HEXA</name>
<evidence type="ECO:0000256" key="3">
    <source>
        <dbReference type="SAM" id="MobiDB-lite"/>
    </source>
</evidence>
<gene>
    <name evidence="5" type="ORF">ODALV1_LOCUS13310</name>
</gene>